<sequence>MASRKNIHVTDNTEQYIIGRTTTDQPNWSGTINSAFELLAHLAKAEKPELSGEEWAEIQNIYAGSELSKLCLPINIAADLMTHYGATITSQLPEHCQPLVERLVNMTQAQQFAILDAVRLYWAAQ</sequence>
<comment type="caution">
    <text evidence="1">The sequence shown here is derived from an EMBL/GenBank/DDBJ whole genome shotgun (WGS) entry which is preliminary data.</text>
</comment>
<dbReference type="RefSeq" id="WP_085358056.1">
    <property type="nucleotide sequence ID" value="NZ_MTAB01000003.1"/>
</dbReference>
<dbReference type="AlphaFoldDB" id="A0A1X3DKF4"/>
<proteinExistence type="predicted"/>
<organism evidence="1 2">
    <name type="scientific">Neisseria dumasiana</name>
    <dbReference type="NCBI Taxonomy" id="1931275"/>
    <lineage>
        <taxon>Bacteria</taxon>
        <taxon>Pseudomonadati</taxon>
        <taxon>Pseudomonadota</taxon>
        <taxon>Betaproteobacteria</taxon>
        <taxon>Neisseriales</taxon>
        <taxon>Neisseriaceae</taxon>
        <taxon>Neisseria</taxon>
    </lineage>
</organism>
<protein>
    <submittedName>
        <fullName evidence="1">Uncharacterized protein</fullName>
    </submittedName>
</protein>
<evidence type="ECO:0000313" key="1">
    <source>
        <dbReference type="EMBL" id="OSI24648.1"/>
    </source>
</evidence>
<reference evidence="2" key="1">
    <citation type="submission" date="2017-01" db="EMBL/GenBank/DDBJ databases">
        <authorList>
            <person name="Mah S.A."/>
            <person name="Swanson W.J."/>
            <person name="Moy G.W."/>
            <person name="Vacquier V.D."/>
        </authorList>
    </citation>
    <scope>NUCLEOTIDE SEQUENCE [LARGE SCALE GENOMIC DNA]</scope>
    <source>
        <strain evidence="2">124861</strain>
    </source>
</reference>
<dbReference type="Proteomes" id="UP000193303">
    <property type="component" value="Unassembled WGS sequence"/>
</dbReference>
<gene>
    <name evidence="1" type="ORF">BV912_01995</name>
</gene>
<evidence type="ECO:0000313" key="2">
    <source>
        <dbReference type="Proteomes" id="UP000193303"/>
    </source>
</evidence>
<dbReference type="EMBL" id="MTAB01000003">
    <property type="protein sequence ID" value="OSI24648.1"/>
    <property type="molecule type" value="Genomic_DNA"/>
</dbReference>
<accession>A0A1X3DKF4</accession>
<name>A0A1X3DKF4_9NEIS</name>